<feature type="region of interest" description="Disordered" evidence="1">
    <location>
        <begin position="26"/>
        <end position="61"/>
    </location>
</feature>
<organism evidence="2 3">
    <name type="scientific">Metschnikowia aff. pulcherrima</name>
    <dbReference type="NCBI Taxonomy" id="2163413"/>
    <lineage>
        <taxon>Eukaryota</taxon>
        <taxon>Fungi</taxon>
        <taxon>Dikarya</taxon>
        <taxon>Ascomycota</taxon>
        <taxon>Saccharomycotina</taxon>
        <taxon>Pichiomycetes</taxon>
        <taxon>Metschnikowiaceae</taxon>
        <taxon>Metschnikowia</taxon>
    </lineage>
</organism>
<dbReference type="EMBL" id="CP034457">
    <property type="protein sequence ID" value="QBM86827.1"/>
    <property type="molecule type" value="Genomic_DNA"/>
</dbReference>
<feature type="compositionally biased region" description="Basic residues" evidence="1">
    <location>
        <begin position="34"/>
        <end position="54"/>
    </location>
</feature>
<proteinExistence type="predicted"/>
<dbReference type="Proteomes" id="UP000292447">
    <property type="component" value="Chromosome II"/>
</dbReference>
<keyword evidence="3" id="KW-1185">Reference proteome</keyword>
<feature type="region of interest" description="Disordered" evidence="1">
    <location>
        <begin position="83"/>
        <end position="120"/>
    </location>
</feature>
<accession>A0A4P6XHT8</accession>
<evidence type="ECO:0000256" key="1">
    <source>
        <dbReference type="SAM" id="MobiDB-lite"/>
    </source>
</evidence>
<evidence type="ECO:0000313" key="3">
    <source>
        <dbReference type="Proteomes" id="UP000292447"/>
    </source>
</evidence>
<gene>
    <name evidence="2" type="ORF">METSCH_B00170</name>
</gene>
<protein>
    <submittedName>
        <fullName evidence="2">Uncharacterized protein</fullName>
    </submittedName>
</protein>
<dbReference type="AlphaFoldDB" id="A0A4P6XHT8"/>
<feature type="compositionally biased region" description="Basic and acidic residues" evidence="1">
    <location>
        <begin position="103"/>
        <end position="115"/>
    </location>
</feature>
<evidence type="ECO:0000313" key="2">
    <source>
        <dbReference type="EMBL" id="QBM86827.1"/>
    </source>
</evidence>
<sequence length="225" mass="25685">MPVRLRPEKQILEDIVKFKSIVQDLGDAGDIPTRRNKSRKQIRQPKGKKRKCTTRRGTGQSAAGLKLKALENIKRKICLQKPSFMGGKAPHPGPHSSVNTRGSIDHTPKDGEETHISPNIKDSFPKVKGINFYARSFEQRVSVQTNYNEMIKTVRENADGIDFGLLWKILPKNLGKERERFHFDHEADRIMFHQSGLILSGDIDFYFRHLGQTFLETNARNVPLV</sequence>
<reference evidence="3" key="1">
    <citation type="submission" date="2019-03" db="EMBL/GenBank/DDBJ databases">
        <title>Snf2 controls pulcherriminic acid biosynthesis and connects pigmentation and antifungal activity of the yeast Metschnikowia pulcherrima.</title>
        <authorList>
            <person name="Gore-Lloyd D."/>
            <person name="Sumann I."/>
            <person name="Brachmann A.O."/>
            <person name="Schneeberger K."/>
            <person name="Ortiz-Merino R.A."/>
            <person name="Moreno-Beltran M."/>
            <person name="Schlaefli M."/>
            <person name="Kirner P."/>
            <person name="Santos Kron A."/>
            <person name="Wolfe K.H."/>
            <person name="Piel J."/>
            <person name="Ahrens C.H."/>
            <person name="Henk D."/>
            <person name="Freimoser F.M."/>
        </authorList>
    </citation>
    <scope>NUCLEOTIDE SEQUENCE [LARGE SCALE GENOMIC DNA]</scope>
    <source>
        <strain evidence="3">APC 1.2</strain>
    </source>
</reference>
<name>A0A4P6XHT8_9ASCO</name>